<keyword evidence="2" id="KW-0479">Metal-binding</keyword>
<evidence type="ECO:0000313" key="14">
    <source>
        <dbReference type="Proteomes" id="UP001154078"/>
    </source>
</evidence>
<dbReference type="FunFam" id="3.30.70.100:FF:000008">
    <property type="entry name" value="Copper transport protein ATOX1"/>
    <property type="match status" value="1"/>
</dbReference>
<dbReference type="GO" id="GO:0005829">
    <property type="term" value="C:cytosol"/>
    <property type="evidence" value="ECO:0007669"/>
    <property type="project" value="TreeGrafter"/>
</dbReference>
<evidence type="ECO:0000256" key="3">
    <source>
        <dbReference type="ARBA" id="ARBA00022796"/>
    </source>
</evidence>
<name>A0A9P0FK49_BRAAE</name>
<proteinExistence type="inferred from homology"/>
<dbReference type="PANTHER" id="PTHR46365:SF1">
    <property type="entry name" value="COPPER TRANSPORT PROTEIN ATOX1"/>
    <property type="match status" value="1"/>
</dbReference>
<dbReference type="PANTHER" id="PTHR46365">
    <property type="entry name" value="COPPER TRANSPORT PROTEIN ATOX1"/>
    <property type="match status" value="1"/>
</dbReference>
<reference evidence="13" key="1">
    <citation type="submission" date="2021-12" db="EMBL/GenBank/DDBJ databases">
        <authorList>
            <person name="King R."/>
        </authorList>
    </citation>
    <scope>NUCLEOTIDE SEQUENCE</scope>
</reference>
<evidence type="ECO:0000256" key="8">
    <source>
        <dbReference type="ARBA" id="ARBA00038171"/>
    </source>
</evidence>
<keyword evidence="14" id="KW-1185">Reference proteome</keyword>
<protein>
    <recommendedName>
        <fullName evidence="9">Copper transport protein ATOX1</fullName>
    </recommendedName>
    <alternativeName>
        <fullName evidence="10">Metal transport protein ATX1</fullName>
    </alternativeName>
</protein>
<evidence type="ECO:0000256" key="2">
    <source>
        <dbReference type="ARBA" id="ARBA00022723"/>
    </source>
</evidence>
<evidence type="ECO:0000256" key="10">
    <source>
        <dbReference type="ARBA" id="ARBA00043201"/>
    </source>
</evidence>
<gene>
    <name evidence="13" type="ORF">MELIAE_LOCUS9922</name>
</gene>
<dbReference type="Gene3D" id="3.30.70.100">
    <property type="match status" value="1"/>
</dbReference>
<evidence type="ECO:0000313" key="13">
    <source>
        <dbReference type="EMBL" id="CAH0560099.1"/>
    </source>
</evidence>
<dbReference type="InterPro" id="IPR051881">
    <property type="entry name" value="Copper_transport_ATOX1-like"/>
</dbReference>
<evidence type="ECO:0000259" key="12">
    <source>
        <dbReference type="PROSITE" id="PS50846"/>
    </source>
</evidence>
<keyword evidence="1" id="KW-0813">Transport</keyword>
<comment type="similarity">
    <text evidence="8">Belongs to the ATX1 family.</text>
</comment>
<dbReference type="CDD" id="cd00371">
    <property type="entry name" value="HMA"/>
    <property type="match status" value="1"/>
</dbReference>
<keyword evidence="3" id="KW-0187">Copper transport</keyword>
<sequence>MSDSKVHVFKVTMTCEGCSGQIERVLGKLKGQGVDEIDVSLPNQEVKVKASLSAEEILDVIKKTGKPAELLSSA</sequence>
<dbReference type="Proteomes" id="UP001154078">
    <property type="component" value="Chromosome 7"/>
</dbReference>
<evidence type="ECO:0000256" key="7">
    <source>
        <dbReference type="ARBA" id="ARBA00037651"/>
    </source>
</evidence>
<dbReference type="InterPro" id="IPR006121">
    <property type="entry name" value="HMA_dom"/>
</dbReference>
<comment type="function">
    <text evidence="7">Binds and deliver cytosolic copper to the copper ATPase proteins. May be important in cellular antioxidant defense.</text>
</comment>
<organism evidence="13 14">
    <name type="scientific">Brassicogethes aeneus</name>
    <name type="common">Rape pollen beetle</name>
    <name type="synonym">Meligethes aeneus</name>
    <dbReference type="NCBI Taxonomy" id="1431903"/>
    <lineage>
        <taxon>Eukaryota</taxon>
        <taxon>Metazoa</taxon>
        <taxon>Ecdysozoa</taxon>
        <taxon>Arthropoda</taxon>
        <taxon>Hexapoda</taxon>
        <taxon>Insecta</taxon>
        <taxon>Pterygota</taxon>
        <taxon>Neoptera</taxon>
        <taxon>Endopterygota</taxon>
        <taxon>Coleoptera</taxon>
        <taxon>Polyphaga</taxon>
        <taxon>Cucujiformia</taxon>
        <taxon>Nitidulidae</taxon>
        <taxon>Meligethinae</taxon>
        <taxon>Brassicogethes</taxon>
    </lineage>
</organism>
<dbReference type="AlphaFoldDB" id="A0A9P0FK49"/>
<comment type="subunit">
    <text evidence="11">Homodimer. Interacts with ATP7B. Interacts with ATP7A. Interacts (via dimer form) with SLC31A1 (via C-terminal domain); this interaction improves ATOX1 stability and controls intracellular Cu(I) levels.</text>
</comment>
<evidence type="ECO:0000256" key="6">
    <source>
        <dbReference type="ARBA" id="ARBA00023186"/>
    </source>
</evidence>
<dbReference type="Pfam" id="PF00403">
    <property type="entry name" value="HMA"/>
    <property type="match status" value="1"/>
</dbReference>
<dbReference type="InterPro" id="IPR036163">
    <property type="entry name" value="HMA_dom_sf"/>
</dbReference>
<evidence type="ECO:0000256" key="1">
    <source>
        <dbReference type="ARBA" id="ARBA00022448"/>
    </source>
</evidence>
<evidence type="ECO:0000256" key="4">
    <source>
        <dbReference type="ARBA" id="ARBA00023008"/>
    </source>
</evidence>
<keyword evidence="5" id="KW-0406">Ion transport</keyword>
<keyword evidence="4" id="KW-0186">Copper</keyword>
<accession>A0A9P0FK49</accession>
<evidence type="ECO:0000256" key="5">
    <source>
        <dbReference type="ARBA" id="ARBA00023065"/>
    </source>
</evidence>
<dbReference type="OrthoDB" id="689350at2759"/>
<keyword evidence="6" id="KW-0143">Chaperone</keyword>
<dbReference type="PROSITE" id="PS50846">
    <property type="entry name" value="HMA_2"/>
    <property type="match status" value="1"/>
</dbReference>
<evidence type="ECO:0000256" key="9">
    <source>
        <dbReference type="ARBA" id="ARBA00040962"/>
    </source>
</evidence>
<feature type="domain" description="HMA" evidence="12">
    <location>
        <begin position="4"/>
        <end position="69"/>
    </location>
</feature>
<dbReference type="SUPFAM" id="SSF55008">
    <property type="entry name" value="HMA, heavy metal-associated domain"/>
    <property type="match status" value="1"/>
</dbReference>
<dbReference type="GO" id="GO:0046872">
    <property type="term" value="F:metal ion binding"/>
    <property type="evidence" value="ECO:0007669"/>
    <property type="project" value="UniProtKB-KW"/>
</dbReference>
<dbReference type="GO" id="GO:0016531">
    <property type="term" value="F:copper chaperone activity"/>
    <property type="evidence" value="ECO:0007669"/>
    <property type="project" value="TreeGrafter"/>
</dbReference>
<dbReference type="EMBL" id="OV121138">
    <property type="protein sequence ID" value="CAH0560099.1"/>
    <property type="molecule type" value="Genomic_DNA"/>
</dbReference>
<dbReference type="GO" id="GO:0006825">
    <property type="term" value="P:copper ion transport"/>
    <property type="evidence" value="ECO:0007669"/>
    <property type="project" value="UniProtKB-KW"/>
</dbReference>
<evidence type="ECO:0000256" key="11">
    <source>
        <dbReference type="ARBA" id="ARBA00046351"/>
    </source>
</evidence>